<evidence type="ECO:0000313" key="5">
    <source>
        <dbReference type="EMBL" id="NEL53983.1"/>
    </source>
</evidence>
<comment type="caution">
    <text evidence="5">The sequence shown here is derived from an EMBL/GenBank/DDBJ whole genome shotgun (WGS) entry which is preliminary data.</text>
</comment>
<keyword evidence="2" id="KW-0812">Transmembrane</keyword>
<dbReference type="InterPro" id="IPR012533">
    <property type="entry name" value="YcnI-copper_dom"/>
</dbReference>
<dbReference type="Proteomes" id="UP000470470">
    <property type="component" value="Unassembled WGS sequence"/>
</dbReference>
<dbReference type="CDD" id="cd08545">
    <property type="entry name" value="YcnI_like"/>
    <property type="match status" value="1"/>
</dbReference>
<feature type="compositionally biased region" description="Low complexity" evidence="1">
    <location>
        <begin position="189"/>
        <end position="203"/>
    </location>
</feature>
<protein>
    <submittedName>
        <fullName evidence="5">YcnI family protein</fullName>
    </submittedName>
</protein>
<evidence type="ECO:0000256" key="3">
    <source>
        <dbReference type="SAM" id="SignalP"/>
    </source>
</evidence>
<keyword evidence="2" id="KW-1133">Transmembrane helix</keyword>
<reference evidence="5 6" key="1">
    <citation type="submission" date="2020-02" db="EMBL/GenBank/DDBJ databases">
        <title>The whole genome sequence of CPCC 205119.</title>
        <authorList>
            <person name="Jiang Z."/>
        </authorList>
    </citation>
    <scope>NUCLEOTIDE SEQUENCE [LARGE SCALE GENOMIC DNA]</scope>
    <source>
        <strain evidence="5 6">CPCC 205119</strain>
    </source>
</reference>
<keyword evidence="6" id="KW-1185">Reference proteome</keyword>
<proteinExistence type="predicted"/>
<keyword evidence="2" id="KW-0472">Membrane</keyword>
<dbReference type="EMBL" id="JAAGWK010000010">
    <property type="protein sequence ID" value="NEL53983.1"/>
    <property type="molecule type" value="Genomic_DNA"/>
</dbReference>
<feature type="chain" id="PRO_5029830330" evidence="3">
    <location>
        <begin position="31"/>
        <end position="240"/>
    </location>
</feature>
<dbReference type="RefSeq" id="WP_162392735.1">
    <property type="nucleotide sequence ID" value="NZ_JAABOZ010000002.1"/>
</dbReference>
<organism evidence="5 6">
    <name type="scientific">Goekera deserti</name>
    <dbReference type="NCBI Taxonomy" id="2497753"/>
    <lineage>
        <taxon>Bacteria</taxon>
        <taxon>Bacillati</taxon>
        <taxon>Actinomycetota</taxon>
        <taxon>Actinomycetes</taxon>
        <taxon>Geodermatophilales</taxon>
        <taxon>Geodermatophilaceae</taxon>
        <taxon>Goekera</taxon>
    </lineage>
</organism>
<feature type="transmembrane region" description="Helical" evidence="2">
    <location>
        <begin position="209"/>
        <end position="231"/>
    </location>
</feature>
<name>A0A7K3WEN6_9ACTN</name>
<dbReference type="AlphaFoldDB" id="A0A7K3WEN6"/>
<sequence>MSPHRPTARLGVVALAAATALVGGAGVASAHVTVSSPDAVAEGYGKLVFRVPNESDTASTVSLQIQLPTSDPLASVSIEPVPGWTATATDTPLDPPVTTRDGDTLSSAVSVVSFTADPGGGIAPGQFQEFALSAGPFPDTDTMTFNVVQTYSDGTEAAWIEPTVEGQEEPESPAPVLTLGAAGDGHGGTASSTPAAAATPAADGDDTTATVALVLGGLGLVAGLAGLALGWSGRRRTVGS</sequence>
<accession>A0A7K3WEN6</accession>
<dbReference type="Gene3D" id="2.60.40.2230">
    <property type="entry name" value="Uncharacterised protein YcnI-like PF07987, DUF1775"/>
    <property type="match status" value="1"/>
</dbReference>
<feature type="domain" description="YncI copper-binding" evidence="4">
    <location>
        <begin position="31"/>
        <end position="179"/>
    </location>
</feature>
<gene>
    <name evidence="5" type="ORF">G1H19_08230</name>
</gene>
<evidence type="ECO:0000313" key="6">
    <source>
        <dbReference type="Proteomes" id="UP000470470"/>
    </source>
</evidence>
<keyword evidence="3" id="KW-0732">Signal</keyword>
<feature type="region of interest" description="Disordered" evidence="1">
    <location>
        <begin position="166"/>
        <end position="203"/>
    </location>
</feature>
<evidence type="ECO:0000256" key="1">
    <source>
        <dbReference type="SAM" id="MobiDB-lite"/>
    </source>
</evidence>
<dbReference type="InterPro" id="IPR038507">
    <property type="entry name" value="YcnI-like_sf"/>
</dbReference>
<dbReference type="Pfam" id="PF07987">
    <property type="entry name" value="DUF1775"/>
    <property type="match status" value="1"/>
</dbReference>
<feature type="signal peptide" evidence="3">
    <location>
        <begin position="1"/>
        <end position="30"/>
    </location>
</feature>
<evidence type="ECO:0000256" key="2">
    <source>
        <dbReference type="SAM" id="Phobius"/>
    </source>
</evidence>
<evidence type="ECO:0000259" key="4">
    <source>
        <dbReference type="Pfam" id="PF07987"/>
    </source>
</evidence>